<proteinExistence type="predicted"/>
<evidence type="ECO:0000313" key="2">
    <source>
        <dbReference type="Proteomes" id="UP000231484"/>
    </source>
</evidence>
<gene>
    <name evidence="1" type="ORF">BHC48_03030</name>
</gene>
<sequence>MYEFSFQNPTRIEFGIDKEKNMGRYMKEFGAKRVLIVFGSDRIKQSGLFDNVTASLGETL</sequence>
<dbReference type="AlphaFoldDB" id="A0A2N9XSC4"/>
<organism evidence="1 2">
    <name type="scientific">Snodgrassella alvi</name>
    <dbReference type="NCBI Taxonomy" id="1196083"/>
    <lineage>
        <taxon>Bacteria</taxon>
        <taxon>Pseudomonadati</taxon>
        <taxon>Pseudomonadota</taxon>
        <taxon>Betaproteobacteria</taxon>
        <taxon>Neisseriales</taxon>
        <taxon>Neisseriaceae</taxon>
        <taxon>Snodgrassella</taxon>
    </lineage>
</organism>
<dbReference type="SUPFAM" id="SSF56796">
    <property type="entry name" value="Dehydroquinate synthase-like"/>
    <property type="match status" value="1"/>
</dbReference>
<name>A0A2N9XSC4_9NEIS</name>
<comment type="caution">
    <text evidence="1">The sequence shown here is derived from an EMBL/GenBank/DDBJ whole genome shotgun (WGS) entry which is preliminary data.</text>
</comment>
<dbReference type="EMBL" id="MEIQ01000027">
    <property type="protein sequence ID" value="PIT51667.1"/>
    <property type="molecule type" value="Genomic_DNA"/>
</dbReference>
<dbReference type="Gene3D" id="3.40.50.1970">
    <property type="match status" value="1"/>
</dbReference>
<evidence type="ECO:0000313" key="1">
    <source>
        <dbReference type="EMBL" id="PIT51667.1"/>
    </source>
</evidence>
<accession>A0A2N9XSC4</accession>
<dbReference type="Proteomes" id="UP000231484">
    <property type="component" value="Unassembled WGS sequence"/>
</dbReference>
<reference evidence="1 2" key="1">
    <citation type="journal article" date="2017" name="MBio">
        <title>Type VI secretion-mediated competition in the bee gut microbiome.</title>
        <authorList>
            <person name="Steele M.I."/>
            <person name="Kwong W.K."/>
            <person name="Powell J.E."/>
            <person name="Whiteley M."/>
            <person name="Moran N.A."/>
        </authorList>
    </citation>
    <scope>NUCLEOTIDE SEQUENCE [LARGE SCALE GENOMIC DNA]</scope>
    <source>
        <strain evidence="1 2">Occ4-2</strain>
    </source>
</reference>
<protein>
    <submittedName>
        <fullName evidence="1">Uncharacterized protein</fullName>
    </submittedName>
</protein>